<dbReference type="Proteomes" id="UP001234178">
    <property type="component" value="Unassembled WGS sequence"/>
</dbReference>
<evidence type="ECO:0000313" key="2">
    <source>
        <dbReference type="Proteomes" id="UP001234178"/>
    </source>
</evidence>
<dbReference type="EMBL" id="JAOYFB010000005">
    <property type="protein sequence ID" value="KAK4015843.1"/>
    <property type="molecule type" value="Genomic_DNA"/>
</dbReference>
<comment type="caution">
    <text evidence="1">The sequence shown here is derived from an EMBL/GenBank/DDBJ whole genome shotgun (WGS) entry which is preliminary data.</text>
</comment>
<name>A0ABQ9ZSE7_9CRUS</name>
<reference evidence="1 2" key="1">
    <citation type="journal article" date="2023" name="Nucleic Acids Res.">
        <title>The hologenome of Daphnia magna reveals possible DNA methylation and microbiome-mediated evolution of the host genome.</title>
        <authorList>
            <person name="Chaturvedi A."/>
            <person name="Li X."/>
            <person name="Dhandapani V."/>
            <person name="Marshall H."/>
            <person name="Kissane S."/>
            <person name="Cuenca-Cambronero M."/>
            <person name="Asole G."/>
            <person name="Calvet F."/>
            <person name="Ruiz-Romero M."/>
            <person name="Marangio P."/>
            <person name="Guigo R."/>
            <person name="Rago D."/>
            <person name="Mirbahai L."/>
            <person name="Eastwood N."/>
            <person name="Colbourne J.K."/>
            <person name="Zhou J."/>
            <person name="Mallon E."/>
            <person name="Orsini L."/>
        </authorList>
    </citation>
    <scope>NUCLEOTIDE SEQUENCE [LARGE SCALE GENOMIC DNA]</scope>
    <source>
        <strain evidence="1">LRV0_1</strain>
    </source>
</reference>
<accession>A0ABQ9ZSE7</accession>
<organism evidence="1 2">
    <name type="scientific">Daphnia magna</name>
    <dbReference type="NCBI Taxonomy" id="35525"/>
    <lineage>
        <taxon>Eukaryota</taxon>
        <taxon>Metazoa</taxon>
        <taxon>Ecdysozoa</taxon>
        <taxon>Arthropoda</taxon>
        <taxon>Crustacea</taxon>
        <taxon>Branchiopoda</taxon>
        <taxon>Diplostraca</taxon>
        <taxon>Cladocera</taxon>
        <taxon>Anomopoda</taxon>
        <taxon>Daphniidae</taxon>
        <taxon>Daphnia</taxon>
    </lineage>
</organism>
<proteinExistence type="predicted"/>
<sequence>MRGLIVASQGHRKNNFASCYVHTNKNRLAKINDIASRPREIPNTQSSVESPTACCEYRKHFAESPLLSLNNKPYSRSSISNKTFTLFLKDSYTAARHCISTE</sequence>
<gene>
    <name evidence="1" type="ORF">OUZ56_030816</name>
</gene>
<evidence type="ECO:0000313" key="1">
    <source>
        <dbReference type="EMBL" id="KAK4015843.1"/>
    </source>
</evidence>
<keyword evidence="2" id="KW-1185">Reference proteome</keyword>
<protein>
    <submittedName>
        <fullName evidence="1">Uncharacterized protein</fullName>
    </submittedName>
</protein>